<protein>
    <recommendedName>
        <fullName evidence="3">F-box domain-containing protein</fullName>
    </recommendedName>
</protein>
<dbReference type="EMBL" id="KV722599">
    <property type="protein sequence ID" value="OCH85230.1"/>
    <property type="molecule type" value="Genomic_DNA"/>
</dbReference>
<dbReference type="AlphaFoldDB" id="A0A8E2ATX3"/>
<evidence type="ECO:0000313" key="1">
    <source>
        <dbReference type="EMBL" id="OCH85230.1"/>
    </source>
</evidence>
<dbReference type="InterPro" id="IPR032675">
    <property type="entry name" value="LRR_dom_sf"/>
</dbReference>
<dbReference type="OrthoDB" id="2781200at2759"/>
<dbReference type="SUPFAM" id="SSF52047">
    <property type="entry name" value="RNI-like"/>
    <property type="match status" value="1"/>
</dbReference>
<evidence type="ECO:0008006" key="3">
    <source>
        <dbReference type="Google" id="ProtNLM"/>
    </source>
</evidence>
<keyword evidence="2" id="KW-1185">Reference proteome</keyword>
<reference evidence="1 2" key="1">
    <citation type="submission" date="2016-07" db="EMBL/GenBank/DDBJ databases">
        <title>Draft genome of the white-rot fungus Obba rivulosa 3A-2.</title>
        <authorList>
            <consortium name="DOE Joint Genome Institute"/>
            <person name="Miettinen O."/>
            <person name="Riley R."/>
            <person name="Acob R."/>
            <person name="Barry K."/>
            <person name="Cullen D."/>
            <person name="De Vries R."/>
            <person name="Hainaut M."/>
            <person name="Hatakka A."/>
            <person name="Henrissat B."/>
            <person name="Hilden K."/>
            <person name="Kuo R."/>
            <person name="Labutti K."/>
            <person name="Lipzen A."/>
            <person name="Makela M.R."/>
            <person name="Sandor L."/>
            <person name="Spatafora J.W."/>
            <person name="Grigoriev I.V."/>
            <person name="Hibbett D.S."/>
        </authorList>
    </citation>
    <scope>NUCLEOTIDE SEQUENCE [LARGE SCALE GENOMIC DNA]</scope>
    <source>
        <strain evidence="1 2">3A-2</strain>
    </source>
</reference>
<dbReference type="Gene3D" id="3.80.10.10">
    <property type="entry name" value="Ribonuclease Inhibitor"/>
    <property type="match status" value="1"/>
</dbReference>
<name>A0A8E2ATX3_9APHY</name>
<organism evidence="1 2">
    <name type="scientific">Obba rivulosa</name>
    <dbReference type="NCBI Taxonomy" id="1052685"/>
    <lineage>
        <taxon>Eukaryota</taxon>
        <taxon>Fungi</taxon>
        <taxon>Dikarya</taxon>
        <taxon>Basidiomycota</taxon>
        <taxon>Agaricomycotina</taxon>
        <taxon>Agaricomycetes</taxon>
        <taxon>Polyporales</taxon>
        <taxon>Gelatoporiaceae</taxon>
        <taxon>Obba</taxon>
    </lineage>
</organism>
<accession>A0A8E2ATX3</accession>
<gene>
    <name evidence="1" type="ORF">OBBRIDRAFT_839111</name>
</gene>
<evidence type="ECO:0000313" key="2">
    <source>
        <dbReference type="Proteomes" id="UP000250043"/>
    </source>
</evidence>
<dbReference type="Proteomes" id="UP000250043">
    <property type="component" value="Unassembled WGS sequence"/>
</dbReference>
<sequence>MHMGTMDASSSLHAAQDQERSLSGYRAQMPLNHDVLCLIASSLPISDLLSMMRTCRDIHAFGVGRLLSSGIHLRNNAIAGFCRFVLRDAHTRLPALRKLSFSIDAYTYCAPDANSLTPSIDLLIQLLSQASQLHTLSISHFADLVQLGSQRMVSSFSGLFGLKVLCVHDVDVNGREVFHHMHQLTSVEVHFSTFDEVDPLPMFASSSATLEVLRVLRCSFRQLTTVQFSGVGVLQLDPSDYVEAAPLLEAFPNLHTLQTVAARIPSDYPSRLQAFHEGNHVFHTRRSWTQLRAVKGDIISLYALALVHPVRSLSIARSQRNNPRITPDIFSVVLSSLRPSHLAVDLDTSDFNFETYCTIPDVVQGVTHFSVRLVSSGYTGSTLLTLFKSVIVTHLVIEILIYGSRASLFLYDNTRPSLVGMSQESFVGLLATSITALQFIAIRRGDGTSMYWSVARRNGIATSETLSDADGRRIMETEDLTFWDPPLSRENEAEASRYWLA</sequence>
<proteinExistence type="predicted"/>